<sequence length="74" mass="8411">MYALSIIRQTLYRVENEPKHEVHSRSCLTGVSNPFMLTPSDIAELFNESKDSRSKVEENKTPDPSKDTLEKASN</sequence>
<proteinExistence type="predicted"/>
<comment type="caution">
    <text evidence="2">The sequence shown here is derived from an EMBL/GenBank/DDBJ whole genome shotgun (WGS) entry which is preliminary data.</text>
</comment>
<dbReference type="AlphaFoldDB" id="A0AAV6I575"/>
<dbReference type="Proteomes" id="UP000823749">
    <property type="component" value="Chromosome 11"/>
</dbReference>
<protein>
    <submittedName>
        <fullName evidence="2">Uncharacterized protein</fullName>
    </submittedName>
</protein>
<dbReference type="EMBL" id="JACTNZ010000011">
    <property type="protein sequence ID" value="KAG5523823.1"/>
    <property type="molecule type" value="Genomic_DNA"/>
</dbReference>
<evidence type="ECO:0000313" key="3">
    <source>
        <dbReference type="Proteomes" id="UP000823749"/>
    </source>
</evidence>
<reference evidence="2" key="1">
    <citation type="submission" date="2020-08" db="EMBL/GenBank/DDBJ databases">
        <title>Plant Genome Project.</title>
        <authorList>
            <person name="Zhang R.-G."/>
        </authorList>
    </citation>
    <scope>NUCLEOTIDE SEQUENCE</scope>
    <source>
        <strain evidence="2">WSP0</strain>
        <tissue evidence="2">Leaf</tissue>
    </source>
</reference>
<organism evidence="2 3">
    <name type="scientific">Rhododendron griersonianum</name>
    <dbReference type="NCBI Taxonomy" id="479676"/>
    <lineage>
        <taxon>Eukaryota</taxon>
        <taxon>Viridiplantae</taxon>
        <taxon>Streptophyta</taxon>
        <taxon>Embryophyta</taxon>
        <taxon>Tracheophyta</taxon>
        <taxon>Spermatophyta</taxon>
        <taxon>Magnoliopsida</taxon>
        <taxon>eudicotyledons</taxon>
        <taxon>Gunneridae</taxon>
        <taxon>Pentapetalae</taxon>
        <taxon>asterids</taxon>
        <taxon>Ericales</taxon>
        <taxon>Ericaceae</taxon>
        <taxon>Ericoideae</taxon>
        <taxon>Rhodoreae</taxon>
        <taxon>Rhododendron</taxon>
    </lineage>
</organism>
<feature type="region of interest" description="Disordered" evidence="1">
    <location>
        <begin position="47"/>
        <end position="74"/>
    </location>
</feature>
<gene>
    <name evidence="2" type="ORF">RHGRI_030724</name>
</gene>
<accession>A0AAV6I575</accession>
<evidence type="ECO:0000256" key="1">
    <source>
        <dbReference type="SAM" id="MobiDB-lite"/>
    </source>
</evidence>
<keyword evidence="3" id="KW-1185">Reference proteome</keyword>
<evidence type="ECO:0000313" key="2">
    <source>
        <dbReference type="EMBL" id="KAG5523823.1"/>
    </source>
</evidence>
<name>A0AAV6I575_9ERIC</name>